<dbReference type="GO" id="GO:0005085">
    <property type="term" value="F:guanyl-nucleotide exchange factor activity"/>
    <property type="evidence" value="ECO:0007669"/>
    <property type="project" value="UniProtKB-KW"/>
</dbReference>
<dbReference type="InterPro" id="IPR035979">
    <property type="entry name" value="RBD_domain_sf"/>
</dbReference>
<evidence type="ECO:0000256" key="7">
    <source>
        <dbReference type="PROSITE-ProRule" id="PRU00176"/>
    </source>
</evidence>
<dbReference type="PANTHER" id="PTHR13952:SF6">
    <property type="entry name" value="U11_U12 SMALL NUCLEAR RIBONUCLEOPROTEIN 35 KDA PROTEIN"/>
    <property type="match status" value="1"/>
</dbReference>
<keyword evidence="4 7" id="KW-0694">RNA-binding</keyword>
<evidence type="ECO:0000259" key="8">
    <source>
        <dbReference type="PROSITE" id="PS50102"/>
    </source>
</evidence>
<dbReference type="EMBL" id="VSRR010001890">
    <property type="protein sequence ID" value="MPC28306.1"/>
    <property type="molecule type" value="Genomic_DNA"/>
</dbReference>
<dbReference type="PROSITE" id="PS50102">
    <property type="entry name" value="RRM"/>
    <property type="match status" value="1"/>
</dbReference>
<sequence>MSDWRPVSRDDYDPLKAGSIDGTDTEPHDHAVWRAMNAHYVPPDVDTKPSHTLFVGRLPHSVDEEQLHHKFSAFGVVEKICLIRDIVTGYSKGYCFVEYRKERDAEYAMRESTGLLINGCPVLVDWEAGHRLRGWVPRRMLDTSSVVSEGQNKSVVKCPHCDSQILSPQSATLLSQAHPLPAPTQPKEQQSLITEDLGEWWVVDDMFTFDNIGFSHTVGTTKYLVCADCERGPLGWHDNTSKKSYVALARVKHV</sequence>
<dbReference type="SUPFAM" id="SSF51316">
    <property type="entry name" value="Mss4-like"/>
    <property type="match status" value="1"/>
</dbReference>
<dbReference type="PANTHER" id="PTHR13952">
    <property type="entry name" value="U1 SMALL NUCLEAR RIBONUCLEOPROTEIN 70 KD"/>
    <property type="match status" value="1"/>
</dbReference>
<evidence type="ECO:0000256" key="2">
    <source>
        <dbReference type="ARBA" id="ARBA00022448"/>
    </source>
</evidence>
<dbReference type="InterPro" id="IPR000504">
    <property type="entry name" value="RRM_dom"/>
</dbReference>
<dbReference type="OrthoDB" id="6159137at2759"/>
<dbReference type="Gene3D" id="2.170.150.10">
    <property type="entry name" value="Metal Binding Protein, Guanine Nucleotide Exchange Factor, Chain A"/>
    <property type="match status" value="1"/>
</dbReference>
<dbReference type="InterPro" id="IPR007515">
    <property type="entry name" value="Mss4"/>
</dbReference>
<accession>A0A5B7E542</accession>
<evidence type="ECO:0000256" key="4">
    <source>
        <dbReference type="ARBA" id="ARBA00022884"/>
    </source>
</evidence>
<evidence type="ECO:0000313" key="10">
    <source>
        <dbReference type="Proteomes" id="UP000324222"/>
    </source>
</evidence>
<comment type="caution">
    <text evidence="9">The sequence shown here is derived from an EMBL/GenBank/DDBJ whole genome shotgun (WGS) entry which is preliminary data.</text>
</comment>
<evidence type="ECO:0000313" key="9">
    <source>
        <dbReference type="EMBL" id="MPC28306.1"/>
    </source>
</evidence>
<dbReference type="GO" id="GO:0007264">
    <property type="term" value="P:small GTPase-mediated signal transduction"/>
    <property type="evidence" value="ECO:0007669"/>
    <property type="project" value="InterPro"/>
</dbReference>
<dbReference type="AlphaFoldDB" id="A0A5B7E542"/>
<dbReference type="GO" id="GO:0015031">
    <property type="term" value="P:protein transport"/>
    <property type="evidence" value="ECO:0007669"/>
    <property type="project" value="UniProtKB-KW"/>
</dbReference>
<keyword evidence="2" id="KW-0813">Transport</keyword>
<keyword evidence="9" id="KW-0687">Ribonucleoprotein</keyword>
<evidence type="ECO:0000256" key="3">
    <source>
        <dbReference type="ARBA" id="ARBA00022658"/>
    </source>
</evidence>
<gene>
    <name evidence="9" type="primary">Snrnp35</name>
    <name evidence="9" type="ORF">E2C01_021507</name>
</gene>
<protein>
    <submittedName>
        <fullName evidence="9">U11/U12 small nuclear ribonucleoprotein</fullName>
    </submittedName>
</protein>
<dbReference type="GO" id="GO:0000398">
    <property type="term" value="P:mRNA splicing, via spliceosome"/>
    <property type="evidence" value="ECO:0007669"/>
    <property type="project" value="TreeGrafter"/>
</dbReference>
<dbReference type="InterPro" id="IPR011057">
    <property type="entry name" value="Mss4-like_sf"/>
</dbReference>
<feature type="domain" description="RRM" evidence="8">
    <location>
        <begin position="51"/>
        <end position="129"/>
    </location>
</feature>
<dbReference type="InterPro" id="IPR051183">
    <property type="entry name" value="U1_U11-U12_snRNP_70-35kDa"/>
</dbReference>
<dbReference type="InterPro" id="IPR011323">
    <property type="entry name" value="Mss4/transl-control_tumour"/>
</dbReference>
<dbReference type="Gene3D" id="3.30.70.330">
    <property type="match status" value="1"/>
</dbReference>
<dbReference type="SMART" id="SM00360">
    <property type="entry name" value="RRM"/>
    <property type="match status" value="1"/>
</dbReference>
<name>A0A5B7E542_PORTR</name>
<keyword evidence="10" id="KW-1185">Reference proteome</keyword>
<dbReference type="Pfam" id="PF00076">
    <property type="entry name" value="RRM_1"/>
    <property type="match status" value="1"/>
</dbReference>
<dbReference type="SUPFAM" id="SSF54928">
    <property type="entry name" value="RNA-binding domain, RBD"/>
    <property type="match status" value="1"/>
</dbReference>
<evidence type="ECO:0000256" key="5">
    <source>
        <dbReference type="ARBA" id="ARBA00022927"/>
    </source>
</evidence>
<evidence type="ECO:0000256" key="1">
    <source>
        <dbReference type="ARBA" id="ARBA00004123"/>
    </source>
</evidence>
<keyword evidence="5" id="KW-0653">Protein transport</keyword>
<proteinExistence type="predicted"/>
<dbReference type="GO" id="GO:0071011">
    <property type="term" value="C:precatalytic spliceosome"/>
    <property type="evidence" value="ECO:0007669"/>
    <property type="project" value="TreeGrafter"/>
</dbReference>
<organism evidence="9 10">
    <name type="scientific">Portunus trituberculatus</name>
    <name type="common">Swimming crab</name>
    <name type="synonym">Neptunus trituberculatus</name>
    <dbReference type="NCBI Taxonomy" id="210409"/>
    <lineage>
        <taxon>Eukaryota</taxon>
        <taxon>Metazoa</taxon>
        <taxon>Ecdysozoa</taxon>
        <taxon>Arthropoda</taxon>
        <taxon>Crustacea</taxon>
        <taxon>Multicrustacea</taxon>
        <taxon>Malacostraca</taxon>
        <taxon>Eumalacostraca</taxon>
        <taxon>Eucarida</taxon>
        <taxon>Decapoda</taxon>
        <taxon>Pleocyemata</taxon>
        <taxon>Brachyura</taxon>
        <taxon>Eubrachyura</taxon>
        <taxon>Portunoidea</taxon>
        <taxon>Portunidae</taxon>
        <taxon>Portuninae</taxon>
        <taxon>Portunus</taxon>
    </lineage>
</organism>
<keyword evidence="6" id="KW-0539">Nucleus</keyword>
<dbReference type="Proteomes" id="UP000324222">
    <property type="component" value="Unassembled WGS sequence"/>
</dbReference>
<dbReference type="GO" id="GO:0017069">
    <property type="term" value="F:snRNA binding"/>
    <property type="evidence" value="ECO:0007669"/>
    <property type="project" value="TreeGrafter"/>
</dbReference>
<dbReference type="FunFam" id="2.170.150.10:FF:000005">
    <property type="entry name" value="Guanine nucleotide exchange factor MSS4"/>
    <property type="match status" value="1"/>
</dbReference>
<dbReference type="InterPro" id="IPR012677">
    <property type="entry name" value="Nucleotide-bd_a/b_plait_sf"/>
</dbReference>
<keyword evidence="3" id="KW-0344">Guanine-nucleotide releasing factor</keyword>
<comment type="subcellular location">
    <subcellularLocation>
        <location evidence="1">Nucleus</location>
    </subcellularLocation>
</comment>
<dbReference type="GO" id="GO:0003729">
    <property type="term" value="F:mRNA binding"/>
    <property type="evidence" value="ECO:0007669"/>
    <property type="project" value="TreeGrafter"/>
</dbReference>
<dbReference type="Pfam" id="PF04421">
    <property type="entry name" value="Mss4"/>
    <property type="match status" value="1"/>
</dbReference>
<dbReference type="PROSITE" id="PS51796">
    <property type="entry name" value="MSS4"/>
    <property type="match status" value="1"/>
</dbReference>
<evidence type="ECO:0000256" key="6">
    <source>
        <dbReference type="ARBA" id="ARBA00023242"/>
    </source>
</evidence>
<reference evidence="9 10" key="1">
    <citation type="submission" date="2019-05" db="EMBL/GenBank/DDBJ databases">
        <title>Another draft genome of Portunus trituberculatus and its Hox gene families provides insights of decapod evolution.</title>
        <authorList>
            <person name="Jeong J.-H."/>
            <person name="Song I."/>
            <person name="Kim S."/>
            <person name="Choi T."/>
            <person name="Kim D."/>
            <person name="Ryu S."/>
            <person name="Kim W."/>
        </authorList>
    </citation>
    <scope>NUCLEOTIDE SEQUENCE [LARGE SCALE GENOMIC DNA]</scope>
    <source>
        <tissue evidence="9">Muscle</tissue>
    </source>
</reference>